<reference evidence="1 2" key="1">
    <citation type="submission" date="2019-04" db="EMBL/GenBank/DDBJ databases">
        <title>Sulfurimonas crateris sp. nov. a facultative anaerobic sulfur-oxidizing chemolithautotrophic bacterium isolated from a terrestrial mud vulcano.</title>
        <authorList>
            <person name="Ratnikova N.M."/>
            <person name="Slobodkin A.I."/>
            <person name="Merkel A.Y."/>
            <person name="Novikov A."/>
            <person name="Bonch-Osmolovskaya E.A."/>
            <person name="Slobodkina G.B."/>
        </authorList>
    </citation>
    <scope>NUCLEOTIDE SEQUENCE [LARGE SCALE GENOMIC DNA]</scope>
    <source>
        <strain evidence="1 2">SN118</strain>
    </source>
</reference>
<proteinExistence type="predicted"/>
<sequence>MYKIIKTHPTKEQISTFKMKIAEEDDYVDYVVDLNNLGEEAKRELCSLYGIAVEELNQKEKLQLTVSSSI</sequence>
<dbReference type="RefSeq" id="WP_137012455.1">
    <property type="nucleotide sequence ID" value="NZ_SZPX01000002.1"/>
</dbReference>
<dbReference type="Proteomes" id="UP000309561">
    <property type="component" value="Unassembled WGS sequence"/>
</dbReference>
<organism evidence="1 2">
    <name type="scientific">Sulfurimonas crateris</name>
    <dbReference type="NCBI Taxonomy" id="2574727"/>
    <lineage>
        <taxon>Bacteria</taxon>
        <taxon>Pseudomonadati</taxon>
        <taxon>Campylobacterota</taxon>
        <taxon>Epsilonproteobacteria</taxon>
        <taxon>Campylobacterales</taxon>
        <taxon>Sulfurimonadaceae</taxon>
        <taxon>Sulfurimonas</taxon>
    </lineage>
</organism>
<evidence type="ECO:0000313" key="2">
    <source>
        <dbReference type="Proteomes" id="UP000309561"/>
    </source>
</evidence>
<gene>
    <name evidence="1" type="ORF">FCU45_03835</name>
</gene>
<evidence type="ECO:0000313" key="1">
    <source>
        <dbReference type="EMBL" id="TKI70425.1"/>
    </source>
</evidence>
<comment type="caution">
    <text evidence="1">The sequence shown here is derived from an EMBL/GenBank/DDBJ whole genome shotgun (WGS) entry which is preliminary data.</text>
</comment>
<dbReference type="OrthoDB" id="9927698at2"/>
<name>A0A4U2Z8Z6_9BACT</name>
<keyword evidence="2" id="KW-1185">Reference proteome</keyword>
<accession>A0A4U2Z8Z6</accession>
<dbReference type="EMBL" id="SZPX01000002">
    <property type="protein sequence ID" value="TKI70425.1"/>
    <property type="molecule type" value="Genomic_DNA"/>
</dbReference>
<dbReference type="AlphaFoldDB" id="A0A4U2Z8Z6"/>
<protein>
    <submittedName>
        <fullName evidence="1">Uncharacterized protein</fullName>
    </submittedName>
</protein>